<dbReference type="Gene3D" id="3.30.930.10">
    <property type="entry name" value="Bira Bifunctional Protein, Domain 2"/>
    <property type="match status" value="1"/>
</dbReference>
<dbReference type="GO" id="GO:0006427">
    <property type="term" value="P:histidyl-tRNA aminoacylation"/>
    <property type="evidence" value="ECO:0007669"/>
    <property type="project" value="UniProtKB-UniRule"/>
</dbReference>
<feature type="binding site" evidence="9">
    <location>
        <position position="112"/>
    </location>
    <ligand>
        <name>L-histidine</name>
        <dbReference type="ChEBI" id="CHEBI:57595"/>
    </ligand>
</feature>
<dbReference type="PROSITE" id="PS50862">
    <property type="entry name" value="AA_TRNA_LIGASE_II"/>
    <property type="match status" value="1"/>
</dbReference>
<feature type="domain" description="Aminoacyl-transfer RNA synthetases class-II family profile" evidence="10">
    <location>
        <begin position="37"/>
        <end position="349"/>
    </location>
</feature>
<dbReference type="PANTHER" id="PTHR11476">
    <property type="entry name" value="HISTIDYL-TRNA SYNTHETASE"/>
    <property type="match status" value="1"/>
</dbReference>
<feature type="binding site" evidence="9">
    <location>
        <begin position="82"/>
        <end position="84"/>
    </location>
    <ligand>
        <name>L-histidine</name>
        <dbReference type="ChEBI" id="CHEBI:57595"/>
    </ligand>
</feature>
<evidence type="ECO:0000256" key="7">
    <source>
        <dbReference type="ARBA" id="ARBA00047639"/>
    </source>
</evidence>
<dbReference type="EMBL" id="MHCJ01000003">
    <property type="protein sequence ID" value="OGY18920.1"/>
    <property type="molecule type" value="Genomic_DNA"/>
</dbReference>
<dbReference type="FunFam" id="3.40.50.800:FF:000012">
    <property type="entry name" value="Histidine--tRNA ligase, cytoplasmic"/>
    <property type="match status" value="1"/>
</dbReference>
<evidence type="ECO:0000256" key="6">
    <source>
        <dbReference type="ARBA" id="ARBA00023146"/>
    </source>
</evidence>
<keyword evidence="2 8" id="KW-0436">Ligase</keyword>
<dbReference type="InterPro" id="IPR015807">
    <property type="entry name" value="His-tRNA-ligase"/>
</dbReference>
<dbReference type="CDD" id="cd00773">
    <property type="entry name" value="HisRS-like_core"/>
    <property type="match status" value="1"/>
</dbReference>
<feature type="binding site" evidence="9">
    <location>
        <begin position="270"/>
        <end position="271"/>
    </location>
    <ligand>
        <name>L-histidine</name>
        <dbReference type="ChEBI" id="CHEBI:57595"/>
    </ligand>
</feature>
<dbReference type="CDD" id="cd00859">
    <property type="entry name" value="HisRS_anticodon"/>
    <property type="match status" value="1"/>
</dbReference>
<comment type="catalytic activity">
    <reaction evidence="7 8">
        <text>tRNA(His) + L-histidine + ATP = L-histidyl-tRNA(His) + AMP + diphosphate + H(+)</text>
        <dbReference type="Rhea" id="RHEA:17313"/>
        <dbReference type="Rhea" id="RHEA-COMP:9665"/>
        <dbReference type="Rhea" id="RHEA-COMP:9689"/>
        <dbReference type="ChEBI" id="CHEBI:15378"/>
        <dbReference type="ChEBI" id="CHEBI:30616"/>
        <dbReference type="ChEBI" id="CHEBI:33019"/>
        <dbReference type="ChEBI" id="CHEBI:57595"/>
        <dbReference type="ChEBI" id="CHEBI:78442"/>
        <dbReference type="ChEBI" id="CHEBI:78527"/>
        <dbReference type="ChEBI" id="CHEBI:456215"/>
        <dbReference type="EC" id="6.1.1.21"/>
    </reaction>
</comment>
<dbReference type="InterPro" id="IPR033656">
    <property type="entry name" value="HisRS_anticodon"/>
</dbReference>
<keyword evidence="8" id="KW-0963">Cytoplasm</keyword>
<evidence type="ECO:0000259" key="10">
    <source>
        <dbReference type="PROSITE" id="PS50862"/>
    </source>
</evidence>
<evidence type="ECO:0000313" key="11">
    <source>
        <dbReference type="EMBL" id="OGY18920.1"/>
    </source>
</evidence>
<dbReference type="PANTHER" id="PTHR11476:SF7">
    <property type="entry name" value="HISTIDINE--TRNA LIGASE"/>
    <property type="match status" value="1"/>
</dbReference>
<protein>
    <recommendedName>
        <fullName evidence="8">Histidine--tRNA ligase</fullName>
        <ecNumber evidence="8">6.1.1.21</ecNumber>
    </recommendedName>
    <alternativeName>
        <fullName evidence="8">Histidyl-tRNA synthetase</fullName>
        <shortName evidence="8">HisRS</shortName>
    </alternativeName>
</protein>
<dbReference type="InterPro" id="IPR004154">
    <property type="entry name" value="Anticodon-bd"/>
</dbReference>
<dbReference type="InterPro" id="IPR004516">
    <property type="entry name" value="HisRS/HisZ"/>
</dbReference>
<dbReference type="GO" id="GO:0004821">
    <property type="term" value="F:histidine-tRNA ligase activity"/>
    <property type="evidence" value="ECO:0007669"/>
    <property type="project" value="UniProtKB-UniRule"/>
</dbReference>
<dbReference type="AlphaFoldDB" id="A0A1G1VU84"/>
<dbReference type="InterPro" id="IPR036621">
    <property type="entry name" value="Anticodon-bd_dom_sf"/>
</dbReference>
<dbReference type="NCBIfam" id="TIGR00442">
    <property type="entry name" value="hisS"/>
    <property type="match status" value="1"/>
</dbReference>
<keyword evidence="3 8" id="KW-0547">Nucleotide-binding</keyword>
<name>A0A1G1VU84_9BACT</name>
<dbReference type="GO" id="GO:0005524">
    <property type="term" value="F:ATP binding"/>
    <property type="evidence" value="ECO:0007669"/>
    <property type="project" value="UniProtKB-UniRule"/>
</dbReference>
<dbReference type="GO" id="GO:0005737">
    <property type="term" value="C:cytoplasm"/>
    <property type="evidence" value="ECO:0007669"/>
    <property type="project" value="UniProtKB-SubCell"/>
</dbReference>
<keyword evidence="5 8" id="KW-0648">Protein biosynthesis</keyword>
<evidence type="ECO:0000256" key="4">
    <source>
        <dbReference type="ARBA" id="ARBA00022840"/>
    </source>
</evidence>
<feature type="binding site" evidence="9">
    <location>
        <position position="126"/>
    </location>
    <ligand>
        <name>L-histidine</name>
        <dbReference type="ChEBI" id="CHEBI:57595"/>
    </ligand>
</feature>
<evidence type="ECO:0000256" key="5">
    <source>
        <dbReference type="ARBA" id="ARBA00022917"/>
    </source>
</evidence>
<dbReference type="PIRSF" id="PIRSF001549">
    <property type="entry name" value="His-tRNA_synth"/>
    <property type="match status" value="1"/>
</dbReference>
<comment type="similarity">
    <text evidence="1 8">Belongs to the class-II aminoacyl-tRNA synthetase family.</text>
</comment>
<comment type="subcellular location">
    <subcellularLocation>
        <location evidence="8">Cytoplasm</location>
    </subcellularLocation>
</comment>
<comment type="subunit">
    <text evidence="8">Homodimer.</text>
</comment>
<gene>
    <name evidence="8" type="primary">hisS</name>
    <name evidence="11" type="ORF">A2786_02120</name>
</gene>
<dbReference type="SUPFAM" id="SSF52954">
    <property type="entry name" value="Class II aaRS ABD-related"/>
    <property type="match status" value="1"/>
</dbReference>
<dbReference type="InterPro" id="IPR041715">
    <property type="entry name" value="HisRS-like_core"/>
</dbReference>
<dbReference type="SUPFAM" id="SSF55681">
    <property type="entry name" value="Class II aaRS and biotin synthetases"/>
    <property type="match status" value="1"/>
</dbReference>
<reference evidence="11 12" key="1">
    <citation type="journal article" date="2016" name="Nat. Commun.">
        <title>Thousands of microbial genomes shed light on interconnected biogeochemical processes in an aquifer system.</title>
        <authorList>
            <person name="Anantharaman K."/>
            <person name="Brown C.T."/>
            <person name="Hug L.A."/>
            <person name="Sharon I."/>
            <person name="Castelle C.J."/>
            <person name="Probst A.J."/>
            <person name="Thomas B.C."/>
            <person name="Singh A."/>
            <person name="Wilkins M.J."/>
            <person name="Karaoz U."/>
            <person name="Brodie E.L."/>
            <person name="Williams K.H."/>
            <person name="Hubbard S.S."/>
            <person name="Banfield J.F."/>
        </authorList>
    </citation>
    <scope>NUCLEOTIDE SEQUENCE [LARGE SCALE GENOMIC DNA]</scope>
</reference>
<proteinExistence type="inferred from homology"/>
<evidence type="ECO:0000256" key="3">
    <source>
        <dbReference type="ARBA" id="ARBA00022741"/>
    </source>
</evidence>
<organism evidence="11 12">
    <name type="scientific">Candidatus Chisholmbacteria bacterium RIFCSPHIGHO2_01_FULL_52_32</name>
    <dbReference type="NCBI Taxonomy" id="1797591"/>
    <lineage>
        <taxon>Bacteria</taxon>
        <taxon>Candidatus Chisholmiibacteriota</taxon>
    </lineage>
</organism>
<dbReference type="Proteomes" id="UP000179233">
    <property type="component" value="Unassembled WGS sequence"/>
</dbReference>
<dbReference type="InterPro" id="IPR006195">
    <property type="entry name" value="aa-tRNA-synth_II"/>
</dbReference>
<dbReference type="Pfam" id="PF13393">
    <property type="entry name" value="tRNA-synt_His"/>
    <property type="match status" value="1"/>
</dbReference>
<dbReference type="EC" id="6.1.1.21" evidence="8"/>
<sequence length="427" mass="47491">MTKTRATPQTPKGFRDTLPEEASKRRFVLSKMTAVLERFGYDPLETPALEYTSILEGKYGQDEHLIFKFQDRGGREVALRYDQTVPLARVVAQHGLKLPMPFKRYQLQPAWRAEKPQAGRYREFLQCDFDIVGLSSPIADAEIIAVVDAILTNLGFTKFLILLNDRRVLESAIRESGITTSMTAPVTRVLDTLEKVGEEKVIAELTDKGIPQTKIETLMGLLGRRPLLPKKKQSDLSLEPIDAVMNHLKDFNVPQKHVFYTPTLARGLDYYTGMIIEATIEGYEVGSVGGGGRYDKLIGIFSGKQIPAVGFAFGIERLIEAMGKANLLPKETTTSRVLVTIFNENLIAPSTELANELRSLGINTEIYLDPKENLAHQIKYADKKGIPVVVIIGPDEAANGTVTVKDLRSGIQETISRSDLPHRLTPK</sequence>
<feature type="binding site" evidence="9">
    <location>
        <position position="266"/>
    </location>
    <ligand>
        <name>L-histidine</name>
        <dbReference type="ChEBI" id="CHEBI:57595"/>
    </ligand>
</feature>
<evidence type="ECO:0000256" key="8">
    <source>
        <dbReference type="HAMAP-Rule" id="MF_00127"/>
    </source>
</evidence>
<comment type="caution">
    <text evidence="11">The sequence shown here is derived from an EMBL/GenBank/DDBJ whole genome shotgun (WGS) entry which is preliminary data.</text>
</comment>
<dbReference type="InterPro" id="IPR045864">
    <property type="entry name" value="aa-tRNA-synth_II/BPL/LPL"/>
</dbReference>
<evidence type="ECO:0000313" key="12">
    <source>
        <dbReference type="Proteomes" id="UP000179233"/>
    </source>
</evidence>
<keyword evidence="4 8" id="KW-0067">ATP-binding</keyword>
<dbReference type="Pfam" id="PF03129">
    <property type="entry name" value="HGTP_anticodon"/>
    <property type="match status" value="1"/>
</dbReference>
<evidence type="ECO:0000256" key="9">
    <source>
        <dbReference type="PIRSR" id="PIRSR001549-1"/>
    </source>
</evidence>
<keyword evidence="6 8" id="KW-0030">Aminoacyl-tRNA synthetase</keyword>
<dbReference type="Gene3D" id="3.40.50.800">
    <property type="entry name" value="Anticodon-binding domain"/>
    <property type="match status" value="1"/>
</dbReference>
<accession>A0A1G1VU84</accession>
<dbReference type="HAMAP" id="MF_00127">
    <property type="entry name" value="His_tRNA_synth"/>
    <property type="match status" value="1"/>
</dbReference>
<evidence type="ECO:0000256" key="2">
    <source>
        <dbReference type="ARBA" id="ARBA00022598"/>
    </source>
</evidence>
<evidence type="ECO:0000256" key="1">
    <source>
        <dbReference type="ARBA" id="ARBA00008226"/>
    </source>
</evidence>
<feature type="binding site" evidence="9">
    <location>
        <position position="130"/>
    </location>
    <ligand>
        <name>L-histidine</name>
        <dbReference type="ChEBI" id="CHEBI:57595"/>
    </ligand>
</feature>